<dbReference type="OrthoDB" id="541719at2759"/>
<feature type="repeat" description="TPR" evidence="3">
    <location>
        <begin position="718"/>
        <end position="751"/>
    </location>
</feature>
<feature type="repeat" description="TPR" evidence="3">
    <location>
        <begin position="615"/>
        <end position="648"/>
    </location>
</feature>
<feature type="repeat" description="TPR" evidence="3">
    <location>
        <begin position="241"/>
        <end position="274"/>
    </location>
</feature>
<keyword evidence="1" id="KW-0677">Repeat</keyword>
<accession>M1VCY3</accession>
<dbReference type="PROSITE" id="PS50005">
    <property type="entry name" value="TPR"/>
    <property type="match status" value="3"/>
</dbReference>
<proteinExistence type="predicted"/>
<name>M1VCY3_CYAM1</name>
<evidence type="ECO:0000313" key="5">
    <source>
        <dbReference type="EMBL" id="BAM83434.1"/>
    </source>
</evidence>
<protein>
    <submittedName>
        <fullName evidence="5">Similar to psbB mRNA maturation factor Mbb1</fullName>
    </submittedName>
</protein>
<dbReference type="Gene3D" id="1.25.40.10">
    <property type="entry name" value="Tetratricopeptide repeat domain"/>
    <property type="match status" value="5"/>
</dbReference>
<feature type="compositionally biased region" description="Polar residues" evidence="4">
    <location>
        <begin position="124"/>
        <end position="137"/>
    </location>
</feature>
<dbReference type="GO" id="GO:0003729">
    <property type="term" value="F:mRNA binding"/>
    <property type="evidence" value="ECO:0007669"/>
    <property type="project" value="InterPro"/>
</dbReference>
<dbReference type="SMART" id="SM00028">
    <property type="entry name" value="TPR"/>
    <property type="match status" value="10"/>
</dbReference>
<dbReference type="HOGENOM" id="CLU_335714_0_0_1"/>
<keyword evidence="6" id="KW-1185">Reference proteome</keyword>
<dbReference type="PANTHER" id="PTHR44917:SF1">
    <property type="entry name" value="PROTEIN HIGH CHLOROPHYLL FLUORESCENT 107"/>
    <property type="match status" value="1"/>
</dbReference>
<dbReference type="PANTHER" id="PTHR44917">
    <property type="entry name" value="PROTEIN HIGH CHLOROPHYLL FLUORESCENT 107"/>
    <property type="match status" value="1"/>
</dbReference>
<gene>
    <name evidence="5" type="ORF">CYME_CMT510C</name>
</gene>
<dbReference type="InterPro" id="IPR003107">
    <property type="entry name" value="HAT"/>
</dbReference>
<evidence type="ECO:0000256" key="2">
    <source>
        <dbReference type="ARBA" id="ARBA00022803"/>
    </source>
</evidence>
<dbReference type="InterPro" id="IPR011990">
    <property type="entry name" value="TPR-like_helical_dom_sf"/>
</dbReference>
<dbReference type="InterPro" id="IPR044624">
    <property type="entry name" value="Mbb1-like"/>
</dbReference>
<dbReference type="GO" id="GO:0006397">
    <property type="term" value="P:mRNA processing"/>
    <property type="evidence" value="ECO:0007669"/>
    <property type="project" value="InterPro"/>
</dbReference>
<keyword evidence="2 3" id="KW-0802">TPR repeat</keyword>
<dbReference type="EMBL" id="AP006502">
    <property type="protein sequence ID" value="BAM83434.1"/>
    <property type="molecule type" value="Genomic_DNA"/>
</dbReference>
<dbReference type="Gramene" id="CMT510CT">
    <property type="protein sequence ID" value="CMT510CT"/>
    <property type="gene ID" value="CMT510C"/>
</dbReference>
<dbReference type="Pfam" id="PF13432">
    <property type="entry name" value="TPR_16"/>
    <property type="match status" value="2"/>
</dbReference>
<dbReference type="KEGG" id="cme:CYME_CMT510C"/>
<evidence type="ECO:0000313" key="6">
    <source>
        <dbReference type="Proteomes" id="UP000007014"/>
    </source>
</evidence>
<dbReference type="SMART" id="SM00386">
    <property type="entry name" value="HAT"/>
    <property type="match status" value="12"/>
</dbReference>
<organism evidence="5 6">
    <name type="scientific">Cyanidioschyzon merolae (strain NIES-3377 / 10D)</name>
    <name type="common">Unicellular red alga</name>
    <dbReference type="NCBI Taxonomy" id="280699"/>
    <lineage>
        <taxon>Eukaryota</taxon>
        <taxon>Rhodophyta</taxon>
        <taxon>Bangiophyceae</taxon>
        <taxon>Cyanidiales</taxon>
        <taxon>Cyanidiaceae</taxon>
        <taxon>Cyanidioschyzon</taxon>
    </lineage>
</organism>
<sequence>MPGQPAIRVHDTLGFAVNVRFQTDVLGTQLATRDTTFVHVALQQQRRQRAYPNRSGRRHVHQSEQRLDVLHRNSAWRPQGTVQRSSSRMELWLSTDEGEVFGPAPAFSVKTKAAPRTEVPGKTASGSTAMLSASREQGSGDGRTRVDRRRLKLLFQLACDAESKGRFAEAASLARQCLELDEYDARSWLLLARLEASLVHADDRSCTVSVVNGTEGIHVCTSHQRARNTYRQGVLMCPDSVHLLHAWAMFEYRLGEIETARELFRRGLALDPANAYIYHSWGLMECRRGGVEKAQQLYVEASACCLNDAICSAWAELEARGGRMRLARCIFELGLVMLLRDFADTLHLTGSDTEEHDPNREAVRDMPYGSLRSLVRVLVAEHLREKERPPVSGLCGKERDMACLSPNADARPTPGERSERALRALLLDWLSWYRDGRNPNLIHIRLTVRTRSRRGDRYQLAADHCVQYADSELTHGSITRTREILQWALDLDPTNVKVLLACARLDAQRGAHERARSLFRAAESALRKRGTAVERIDDAQSASHRVGVSLYTSWATMEMNLSRPVEANAVLERGNERFPRNHALYQTWALVQEKRGQPDAARQLLEQSVRLRPNAPAYVAWALLEEREGHLDTARELFEAALQVDPSHSATYNAYGRLEARAGDLEKARRVFLRGLHVQQAPCIYHGFALVELRYGNGIRRAEEILLEGIAQKSDRSMFLWHTLGALAFQQKKYEKAREIFAQALQIYPSNSRLLLGAALSYAAEATALDAERPRQLFRRALQEDSFHGHAWQCWGVFESRLGNVDAARLLFERGVERCPFHVPLWQAYALLESTAGNIRKARILFERGMQLESDHVHLLNAYACMEARVGNYQKAQCLLERALRIDPGHGATWNARALLELRRGNQHGAREVLEEGLGKDANHAPLYRTYARLELALGNVERARLLIEQGLVRDASDSGLIQLRTDLQKPSAVFTAGAFERWADLSPRESAGSMSVLARLQAELSEASISTTDFDLFAIQSVDDALQEGHSSIDAR</sequence>
<evidence type="ECO:0000256" key="3">
    <source>
        <dbReference type="PROSITE-ProRule" id="PRU00339"/>
    </source>
</evidence>
<evidence type="ECO:0000256" key="4">
    <source>
        <dbReference type="SAM" id="MobiDB-lite"/>
    </source>
</evidence>
<dbReference type="SUPFAM" id="SSF48452">
    <property type="entry name" value="TPR-like"/>
    <property type="match status" value="4"/>
</dbReference>
<feature type="region of interest" description="Disordered" evidence="4">
    <location>
        <begin position="111"/>
        <end position="144"/>
    </location>
</feature>
<dbReference type="InterPro" id="IPR013105">
    <property type="entry name" value="TPR_2"/>
</dbReference>
<dbReference type="RefSeq" id="XP_005539470.1">
    <property type="nucleotide sequence ID" value="XM_005539413.1"/>
</dbReference>
<dbReference type="STRING" id="280699.M1VCY3"/>
<dbReference type="eggNOG" id="KOG1124">
    <property type="taxonomic scope" value="Eukaryota"/>
</dbReference>
<dbReference type="GeneID" id="16997704"/>
<dbReference type="Pfam" id="PF07719">
    <property type="entry name" value="TPR_2"/>
    <property type="match status" value="1"/>
</dbReference>
<dbReference type="AlphaFoldDB" id="M1VCY3"/>
<dbReference type="OMA" id="AHAWQAW"/>
<reference evidence="5 6" key="1">
    <citation type="journal article" date="2004" name="Nature">
        <title>Genome sequence of the ultrasmall unicellular red alga Cyanidioschyzon merolae 10D.</title>
        <authorList>
            <person name="Matsuzaki M."/>
            <person name="Misumi O."/>
            <person name="Shin-i T."/>
            <person name="Maruyama S."/>
            <person name="Takahara M."/>
            <person name="Miyagishima S."/>
            <person name="Mori T."/>
            <person name="Nishida K."/>
            <person name="Yagisawa F."/>
            <person name="Nishida K."/>
            <person name="Yoshida Y."/>
            <person name="Nishimura Y."/>
            <person name="Nakao S."/>
            <person name="Kobayashi T."/>
            <person name="Momoyama Y."/>
            <person name="Higashiyama T."/>
            <person name="Minoda A."/>
            <person name="Sano M."/>
            <person name="Nomoto H."/>
            <person name="Oishi K."/>
            <person name="Hayashi H."/>
            <person name="Ohta F."/>
            <person name="Nishizaka S."/>
            <person name="Haga S."/>
            <person name="Miura S."/>
            <person name="Morishita T."/>
            <person name="Kabeya Y."/>
            <person name="Terasawa K."/>
            <person name="Suzuki Y."/>
            <person name="Ishii Y."/>
            <person name="Asakawa S."/>
            <person name="Takano H."/>
            <person name="Ohta N."/>
            <person name="Kuroiwa H."/>
            <person name="Tanaka K."/>
            <person name="Shimizu N."/>
            <person name="Sugano S."/>
            <person name="Sato N."/>
            <person name="Nozaki H."/>
            <person name="Ogasawara N."/>
            <person name="Kohara Y."/>
            <person name="Kuroiwa T."/>
        </authorList>
    </citation>
    <scope>NUCLEOTIDE SEQUENCE [LARGE SCALE GENOMIC DNA]</scope>
    <source>
        <strain evidence="5 6">10D</strain>
    </source>
</reference>
<reference evidence="5 6" key="2">
    <citation type="journal article" date="2007" name="BMC Biol.">
        <title>A 100%-complete sequence reveals unusually simple genomic features in the hot-spring red alga Cyanidioschyzon merolae.</title>
        <authorList>
            <person name="Nozaki H."/>
            <person name="Takano H."/>
            <person name="Misumi O."/>
            <person name="Terasawa K."/>
            <person name="Matsuzaki M."/>
            <person name="Maruyama S."/>
            <person name="Nishida K."/>
            <person name="Yagisawa F."/>
            <person name="Yoshida Y."/>
            <person name="Fujiwara T."/>
            <person name="Takio S."/>
            <person name="Tamura K."/>
            <person name="Chung S.J."/>
            <person name="Nakamura S."/>
            <person name="Kuroiwa H."/>
            <person name="Tanaka K."/>
            <person name="Sato N."/>
            <person name="Kuroiwa T."/>
        </authorList>
    </citation>
    <scope>NUCLEOTIDE SEQUENCE [LARGE SCALE GENOMIC DNA]</scope>
    <source>
        <strain evidence="5 6">10D</strain>
    </source>
</reference>
<evidence type="ECO:0000256" key="1">
    <source>
        <dbReference type="ARBA" id="ARBA00022737"/>
    </source>
</evidence>
<dbReference type="Proteomes" id="UP000007014">
    <property type="component" value="Chromosome 20"/>
</dbReference>
<dbReference type="InterPro" id="IPR019734">
    <property type="entry name" value="TPR_rpt"/>
</dbReference>